<keyword evidence="7" id="KW-0805">Transcription regulation</keyword>
<feature type="domain" description="C2H2-type" evidence="13">
    <location>
        <begin position="513"/>
        <end position="540"/>
    </location>
</feature>
<dbReference type="RefSeq" id="XP_032826574.1">
    <property type="nucleotide sequence ID" value="XM_032970683.1"/>
</dbReference>
<dbReference type="Proteomes" id="UP001318040">
    <property type="component" value="Chromosome 44"/>
</dbReference>
<reference evidence="15" key="1">
    <citation type="submission" date="2025-08" db="UniProtKB">
        <authorList>
            <consortium name="RefSeq"/>
        </authorList>
    </citation>
    <scope>IDENTIFICATION</scope>
    <source>
        <tissue evidence="15">Sperm</tissue>
    </source>
</reference>
<sequence>MAVTSLLALDVSRRRRRASVARASPERTMATEVDTGIHEDFPAWLCSRGVSSEIAHAMDTELGIKDYEVLLACAEDLQVRAELFSVARERLPFGFYAVVRRVVMAINGEAAKAGAGCLACPGLGRLLDVLVVMLNSLSQELSHCAQRLSALDATATHSAGFPSERESNSSIDGENPVVDGECLAEDMEPVGDEQTDTNDEEKEVDAYHTAEDVAGVLEDPRDGLCGNEMGTSPRTQCKRIKVEREKQGNVDSGIALDGENRSRMWMAVKQERNVTCDDWSRGTEGGWDAHGMDDYHQQQQQQQHHEQQQQQHQQAHDGAEGFVAAEVTDPSISTLDWRKIYERNRMAGHQQQRNRKSGMTAAYRKKGLPAGASSEDAKGRQFRAVSGDLHDSSVQSYESYDDGFQPHEEQNFSEGGDETWPLRDDRNSSCAIAQQLEEQQAGGGGGGDDGGGDDGGGGGGGNGAGFGVEHLALCFPSGSMDDKPFRCEECGKTFRQSHHLRVHRRKHTGEKPYSCDTCGKRFAQSAHLVTHRRMHTGERPYICMVCGKGFAQSSHLTLHRRKHIMDGIRASADNVVGHQIIDLDPSIIIE</sequence>
<feature type="region of interest" description="Disordered" evidence="12">
    <location>
        <begin position="387"/>
        <end position="424"/>
    </location>
</feature>
<comment type="similarity">
    <text evidence="2">Belongs to the krueppel C2H2-type zinc-finger protein family.</text>
</comment>
<evidence type="ECO:0000256" key="6">
    <source>
        <dbReference type="ARBA" id="ARBA00022833"/>
    </source>
</evidence>
<dbReference type="PROSITE" id="PS00028">
    <property type="entry name" value="ZINC_FINGER_C2H2_1"/>
    <property type="match status" value="3"/>
</dbReference>
<keyword evidence="3" id="KW-0479">Metal-binding</keyword>
<dbReference type="FunFam" id="3.30.160.60:FF:000512">
    <property type="entry name" value="zinc finger protein 197 isoform X1"/>
    <property type="match status" value="1"/>
</dbReference>
<dbReference type="GO" id="GO:0000978">
    <property type="term" value="F:RNA polymerase II cis-regulatory region sequence-specific DNA binding"/>
    <property type="evidence" value="ECO:0007669"/>
    <property type="project" value="TreeGrafter"/>
</dbReference>
<organism evidence="14 15">
    <name type="scientific">Petromyzon marinus</name>
    <name type="common">Sea lamprey</name>
    <dbReference type="NCBI Taxonomy" id="7757"/>
    <lineage>
        <taxon>Eukaryota</taxon>
        <taxon>Metazoa</taxon>
        <taxon>Chordata</taxon>
        <taxon>Craniata</taxon>
        <taxon>Vertebrata</taxon>
        <taxon>Cyclostomata</taxon>
        <taxon>Hyperoartia</taxon>
        <taxon>Petromyzontiformes</taxon>
        <taxon>Petromyzontidae</taxon>
        <taxon>Petromyzon</taxon>
    </lineage>
</organism>
<dbReference type="SMART" id="SM00355">
    <property type="entry name" value="ZnF_C2H2"/>
    <property type="match status" value="3"/>
</dbReference>
<dbReference type="InterPro" id="IPR013087">
    <property type="entry name" value="Znf_C2H2_type"/>
</dbReference>
<dbReference type="FunFam" id="3.30.160.60:FF:001498">
    <property type="entry name" value="Zinc finger protein 404"/>
    <property type="match status" value="1"/>
</dbReference>
<dbReference type="SUPFAM" id="SSF57667">
    <property type="entry name" value="beta-beta-alpha zinc fingers"/>
    <property type="match status" value="2"/>
</dbReference>
<evidence type="ECO:0000256" key="10">
    <source>
        <dbReference type="ARBA" id="ARBA00023242"/>
    </source>
</evidence>
<feature type="domain" description="C2H2-type" evidence="13">
    <location>
        <begin position="485"/>
        <end position="512"/>
    </location>
</feature>
<feature type="region of interest" description="Disordered" evidence="12">
    <location>
        <begin position="439"/>
        <end position="462"/>
    </location>
</feature>
<feature type="compositionally biased region" description="Low complexity" evidence="12">
    <location>
        <begin position="297"/>
        <end position="313"/>
    </location>
</feature>
<gene>
    <name evidence="15" type="primary">LOC116951876</name>
</gene>
<feature type="domain" description="C2H2-type" evidence="13">
    <location>
        <begin position="541"/>
        <end position="563"/>
    </location>
</feature>
<keyword evidence="8" id="KW-0238">DNA-binding</keyword>
<name>A0AAJ7TZR7_PETMA</name>
<proteinExistence type="inferred from homology"/>
<evidence type="ECO:0000256" key="5">
    <source>
        <dbReference type="ARBA" id="ARBA00022771"/>
    </source>
</evidence>
<dbReference type="PROSITE" id="PS50157">
    <property type="entry name" value="ZINC_FINGER_C2H2_2"/>
    <property type="match status" value="3"/>
</dbReference>
<keyword evidence="9" id="KW-0804">Transcription</keyword>
<evidence type="ECO:0000313" key="14">
    <source>
        <dbReference type="Proteomes" id="UP001318040"/>
    </source>
</evidence>
<dbReference type="PANTHER" id="PTHR23235">
    <property type="entry name" value="KRUEPPEL-LIKE TRANSCRIPTION FACTOR"/>
    <property type="match status" value="1"/>
</dbReference>
<feature type="region of interest" description="Disordered" evidence="12">
    <location>
        <begin position="277"/>
        <end position="318"/>
    </location>
</feature>
<dbReference type="KEGG" id="pmrn:116951876"/>
<dbReference type="Pfam" id="PF00096">
    <property type="entry name" value="zf-C2H2"/>
    <property type="match status" value="3"/>
</dbReference>
<keyword evidence="4" id="KW-0677">Repeat</keyword>
<dbReference type="GO" id="GO:0000981">
    <property type="term" value="F:DNA-binding transcription factor activity, RNA polymerase II-specific"/>
    <property type="evidence" value="ECO:0007669"/>
    <property type="project" value="TreeGrafter"/>
</dbReference>
<evidence type="ECO:0000256" key="3">
    <source>
        <dbReference type="ARBA" id="ARBA00022723"/>
    </source>
</evidence>
<dbReference type="GO" id="GO:0008270">
    <property type="term" value="F:zinc ion binding"/>
    <property type="evidence" value="ECO:0007669"/>
    <property type="project" value="UniProtKB-KW"/>
</dbReference>
<dbReference type="FunFam" id="3.30.160.60:FF:000710">
    <property type="entry name" value="Zinc finger protein 768"/>
    <property type="match status" value="1"/>
</dbReference>
<dbReference type="InterPro" id="IPR036236">
    <property type="entry name" value="Znf_C2H2_sf"/>
</dbReference>
<evidence type="ECO:0000256" key="12">
    <source>
        <dbReference type="SAM" id="MobiDB-lite"/>
    </source>
</evidence>
<comment type="subcellular location">
    <subcellularLocation>
        <location evidence="1">Nucleus</location>
    </subcellularLocation>
</comment>
<evidence type="ECO:0000259" key="13">
    <source>
        <dbReference type="PROSITE" id="PS50157"/>
    </source>
</evidence>
<dbReference type="PANTHER" id="PTHR23235:SF152">
    <property type="entry name" value="SI:DKEY-210J14.3"/>
    <property type="match status" value="1"/>
</dbReference>
<evidence type="ECO:0000256" key="9">
    <source>
        <dbReference type="ARBA" id="ARBA00023163"/>
    </source>
</evidence>
<evidence type="ECO:0000256" key="8">
    <source>
        <dbReference type="ARBA" id="ARBA00023125"/>
    </source>
</evidence>
<evidence type="ECO:0000256" key="11">
    <source>
        <dbReference type="PROSITE-ProRule" id="PRU00042"/>
    </source>
</evidence>
<dbReference type="AlphaFoldDB" id="A0AAJ7TZR7"/>
<evidence type="ECO:0000256" key="4">
    <source>
        <dbReference type="ARBA" id="ARBA00022737"/>
    </source>
</evidence>
<feature type="compositionally biased region" description="Gly residues" evidence="12">
    <location>
        <begin position="441"/>
        <end position="462"/>
    </location>
</feature>
<protein>
    <submittedName>
        <fullName evidence="15">Uncharacterized protein LOC116951876</fullName>
    </submittedName>
</protein>
<accession>A0AAJ7TZR7</accession>
<dbReference type="GeneID" id="116951876"/>
<keyword evidence="5 11" id="KW-0863">Zinc-finger</keyword>
<evidence type="ECO:0000256" key="1">
    <source>
        <dbReference type="ARBA" id="ARBA00004123"/>
    </source>
</evidence>
<evidence type="ECO:0000313" key="15">
    <source>
        <dbReference type="RefSeq" id="XP_032826574.1"/>
    </source>
</evidence>
<keyword evidence="6" id="KW-0862">Zinc</keyword>
<keyword evidence="14" id="KW-1185">Reference proteome</keyword>
<evidence type="ECO:0000256" key="7">
    <source>
        <dbReference type="ARBA" id="ARBA00023015"/>
    </source>
</evidence>
<dbReference type="Gene3D" id="3.30.160.60">
    <property type="entry name" value="Classic Zinc Finger"/>
    <property type="match status" value="3"/>
</dbReference>
<dbReference type="GO" id="GO:0005634">
    <property type="term" value="C:nucleus"/>
    <property type="evidence" value="ECO:0007669"/>
    <property type="project" value="UniProtKB-SubCell"/>
</dbReference>
<evidence type="ECO:0000256" key="2">
    <source>
        <dbReference type="ARBA" id="ARBA00006991"/>
    </source>
</evidence>
<keyword evidence="10" id="KW-0539">Nucleus</keyword>